<dbReference type="Proteomes" id="UP000572680">
    <property type="component" value="Unassembled WGS sequence"/>
</dbReference>
<dbReference type="SMART" id="SM00943">
    <property type="entry name" value="Prim-Pol"/>
    <property type="match status" value="1"/>
</dbReference>
<dbReference type="Pfam" id="PF09250">
    <property type="entry name" value="Prim-Pol"/>
    <property type="match status" value="1"/>
</dbReference>
<protein>
    <recommendedName>
        <fullName evidence="1">DNA primase/polymerase bifunctional N-terminal domain-containing protein</fullName>
    </recommendedName>
</protein>
<name>A0A7W3LTK1_ACTNM</name>
<dbReference type="EMBL" id="JACJIA010000008">
    <property type="protein sequence ID" value="MBA8953955.1"/>
    <property type="molecule type" value="Genomic_DNA"/>
</dbReference>
<sequence length="355" mass="38081">MTPHLDLALTLAAPGWHVFPLSPRDKRPLANCLHCRDNPTCSRDNYTACPCLPDGQWCHGVRAATTDPDRIRTWWRRQPYAVPAVAAGPSGLVLIDLDAHTDQLPADPATELLPGIHLTNDQIPVGIQAIRTGRDVLLLLARLRGGSRPWPTDSDHQPVTVTTPSGGRHLWYRTPRVENGRRLRQALGALGWQVDVKAGWSYGIAPGATAANGPYKVIAGAPTRVGRMPDWLADEVWRVATDRPFSPPAPAPVAPPASGGRPAAYLTTVIDNGATELAALADGRQRALSALAYKSGGLLAWSGLNRGDVEDRLVHAGLASGLPERLARRIVHRALNNGLARPLAGPTRHAPTAVH</sequence>
<comment type="caution">
    <text evidence="2">The sequence shown here is derived from an EMBL/GenBank/DDBJ whole genome shotgun (WGS) entry which is preliminary data.</text>
</comment>
<keyword evidence="3" id="KW-1185">Reference proteome</keyword>
<dbReference type="RefSeq" id="WP_182846117.1">
    <property type="nucleotide sequence ID" value="NZ_BAAALP010000001.1"/>
</dbReference>
<evidence type="ECO:0000259" key="1">
    <source>
        <dbReference type="SMART" id="SM00943"/>
    </source>
</evidence>
<gene>
    <name evidence="2" type="ORF">HNR61_005609</name>
</gene>
<dbReference type="InterPro" id="IPR015330">
    <property type="entry name" value="DNA_primase/pol_bifunc_N"/>
</dbReference>
<proteinExistence type="predicted"/>
<accession>A0A7W3LTK1</accession>
<dbReference type="CDD" id="cd04859">
    <property type="entry name" value="Prim_Pol"/>
    <property type="match status" value="1"/>
</dbReference>
<reference evidence="2 3" key="1">
    <citation type="submission" date="2020-08" db="EMBL/GenBank/DDBJ databases">
        <title>Genomic Encyclopedia of Type Strains, Phase IV (KMG-IV): sequencing the most valuable type-strain genomes for metagenomic binning, comparative biology and taxonomic classification.</title>
        <authorList>
            <person name="Goeker M."/>
        </authorList>
    </citation>
    <scope>NUCLEOTIDE SEQUENCE [LARGE SCALE GENOMIC DNA]</scope>
    <source>
        <strain evidence="2 3">DSM 44197</strain>
    </source>
</reference>
<feature type="domain" description="DNA primase/polymerase bifunctional N-terminal" evidence="1">
    <location>
        <begin position="8"/>
        <end position="232"/>
    </location>
</feature>
<organism evidence="2 3">
    <name type="scientific">Actinomadura namibiensis</name>
    <dbReference type="NCBI Taxonomy" id="182080"/>
    <lineage>
        <taxon>Bacteria</taxon>
        <taxon>Bacillati</taxon>
        <taxon>Actinomycetota</taxon>
        <taxon>Actinomycetes</taxon>
        <taxon>Streptosporangiales</taxon>
        <taxon>Thermomonosporaceae</taxon>
        <taxon>Actinomadura</taxon>
    </lineage>
</organism>
<dbReference type="AlphaFoldDB" id="A0A7W3LTK1"/>
<dbReference type="SUPFAM" id="SSF56747">
    <property type="entry name" value="Prim-pol domain"/>
    <property type="match status" value="1"/>
</dbReference>
<evidence type="ECO:0000313" key="2">
    <source>
        <dbReference type="EMBL" id="MBA8953955.1"/>
    </source>
</evidence>
<evidence type="ECO:0000313" key="3">
    <source>
        <dbReference type="Proteomes" id="UP000572680"/>
    </source>
</evidence>